<keyword evidence="2" id="KW-1185">Reference proteome</keyword>
<comment type="caution">
    <text evidence="1">The sequence shown here is derived from an EMBL/GenBank/DDBJ whole genome shotgun (WGS) entry which is preliminary data.</text>
</comment>
<evidence type="ECO:0000313" key="2">
    <source>
        <dbReference type="Proteomes" id="UP000886998"/>
    </source>
</evidence>
<protein>
    <submittedName>
        <fullName evidence="1">Uncharacterized protein</fullName>
    </submittedName>
</protein>
<name>A0A8X6Y6L8_9ARAC</name>
<evidence type="ECO:0000313" key="1">
    <source>
        <dbReference type="EMBL" id="GFY66653.1"/>
    </source>
</evidence>
<dbReference type="AlphaFoldDB" id="A0A8X6Y6L8"/>
<accession>A0A8X6Y6L8</accession>
<reference evidence="1" key="1">
    <citation type="submission" date="2020-08" db="EMBL/GenBank/DDBJ databases">
        <title>Multicomponent nature underlies the extraordinary mechanical properties of spider dragline silk.</title>
        <authorList>
            <person name="Kono N."/>
            <person name="Nakamura H."/>
            <person name="Mori M."/>
            <person name="Yoshida Y."/>
            <person name="Ohtoshi R."/>
            <person name="Malay A.D."/>
            <person name="Moran D.A.P."/>
            <person name="Tomita M."/>
            <person name="Numata K."/>
            <person name="Arakawa K."/>
        </authorList>
    </citation>
    <scope>NUCLEOTIDE SEQUENCE</scope>
</reference>
<dbReference type="Proteomes" id="UP000886998">
    <property type="component" value="Unassembled WGS sequence"/>
</dbReference>
<gene>
    <name evidence="1" type="ORF">TNIN_394341</name>
</gene>
<proteinExistence type="predicted"/>
<dbReference type="EMBL" id="BMAV01016170">
    <property type="protein sequence ID" value="GFY66653.1"/>
    <property type="molecule type" value="Genomic_DNA"/>
</dbReference>
<organism evidence="1 2">
    <name type="scientific">Trichonephila inaurata madagascariensis</name>
    <dbReference type="NCBI Taxonomy" id="2747483"/>
    <lineage>
        <taxon>Eukaryota</taxon>
        <taxon>Metazoa</taxon>
        <taxon>Ecdysozoa</taxon>
        <taxon>Arthropoda</taxon>
        <taxon>Chelicerata</taxon>
        <taxon>Arachnida</taxon>
        <taxon>Araneae</taxon>
        <taxon>Araneomorphae</taxon>
        <taxon>Entelegynae</taxon>
        <taxon>Araneoidea</taxon>
        <taxon>Nephilidae</taxon>
        <taxon>Trichonephila</taxon>
        <taxon>Trichonephila inaurata</taxon>
    </lineage>
</organism>
<sequence>MTFSAAADDYAFFHLGDYGWHSCFTRKMNNLFHTALDCTNPSYASNVVVRSEVNLKNPHAPQNFVTSPTQPCCHLVVK</sequence>